<dbReference type="WBParaSite" id="ALUE_0000009001-mRNA-1">
    <property type="protein sequence ID" value="ALUE_0000009001-mRNA-1"/>
    <property type="gene ID" value="ALUE_0000009001"/>
</dbReference>
<name>A0A0M3HEZ5_ASCLU</name>
<proteinExistence type="predicted"/>
<reference evidence="2" key="1">
    <citation type="submission" date="2017-02" db="UniProtKB">
        <authorList>
            <consortium name="WormBaseParasite"/>
        </authorList>
    </citation>
    <scope>IDENTIFICATION</scope>
</reference>
<keyword evidence="1" id="KW-1185">Reference proteome</keyword>
<evidence type="ECO:0000313" key="2">
    <source>
        <dbReference type="WBParaSite" id="ALUE_0000009001-mRNA-1"/>
    </source>
</evidence>
<evidence type="ECO:0000313" key="1">
    <source>
        <dbReference type="Proteomes" id="UP000036681"/>
    </source>
</evidence>
<organism evidence="1 2">
    <name type="scientific">Ascaris lumbricoides</name>
    <name type="common">Giant roundworm</name>
    <dbReference type="NCBI Taxonomy" id="6252"/>
    <lineage>
        <taxon>Eukaryota</taxon>
        <taxon>Metazoa</taxon>
        <taxon>Ecdysozoa</taxon>
        <taxon>Nematoda</taxon>
        <taxon>Chromadorea</taxon>
        <taxon>Rhabditida</taxon>
        <taxon>Spirurina</taxon>
        <taxon>Ascaridomorpha</taxon>
        <taxon>Ascaridoidea</taxon>
        <taxon>Ascarididae</taxon>
        <taxon>Ascaris</taxon>
    </lineage>
</organism>
<protein>
    <submittedName>
        <fullName evidence="2">Uncharacterized protein</fullName>
    </submittedName>
</protein>
<dbReference type="AlphaFoldDB" id="A0A0M3HEZ5"/>
<accession>A0A0M3HEZ5</accession>
<dbReference type="Proteomes" id="UP000036681">
    <property type="component" value="Unplaced"/>
</dbReference>
<sequence length="62" mass="6911">MKVKVDRSTSSFSPILILTYPSMALKRAPDGIKPISLLSHFVSLRCEADCAKPQRISSSRYL</sequence>